<comment type="similarity">
    <text evidence="2">Belongs to the COG1 family.</text>
</comment>
<dbReference type="EMBL" id="CAJGYM010000018">
    <property type="protein sequence ID" value="CAD6190834.1"/>
    <property type="molecule type" value="Genomic_DNA"/>
</dbReference>
<dbReference type="PANTHER" id="PTHR31658">
    <property type="entry name" value="CONSERVED OLIGOMERIC GOLGI COMPLEX SUBUNIT 1"/>
    <property type="match status" value="1"/>
</dbReference>
<dbReference type="InterPro" id="IPR033370">
    <property type="entry name" value="COG1"/>
</dbReference>
<dbReference type="GO" id="GO:0015031">
    <property type="term" value="P:protein transport"/>
    <property type="evidence" value="ECO:0007669"/>
    <property type="project" value="UniProtKB-KW"/>
</dbReference>
<evidence type="ECO:0000313" key="9">
    <source>
        <dbReference type="EMBL" id="CAD6190834.1"/>
    </source>
</evidence>
<dbReference type="GO" id="GO:0000139">
    <property type="term" value="C:Golgi membrane"/>
    <property type="evidence" value="ECO:0007669"/>
    <property type="project" value="UniProtKB-SubCell"/>
</dbReference>
<keyword evidence="5" id="KW-0653">Protein transport</keyword>
<evidence type="ECO:0000313" key="10">
    <source>
        <dbReference type="Proteomes" id="UP000835052"/>
    </source>
</evidence>
<reference evidence="9" key="1">
    <citation type="submission" date="2020-10" db="EMBL/GenBank/DDBJ databases">
        <authorList>
            <person name="Kikuchi T."/>
        </authorList>
    </citation>
    <scope>NUCLEOTIDE SEQUENCE</scope>
    <source>
        <strain evidence="9">NKZ352</strain>
    </source>
</reference>
<feature type="region of interest" description="Disordered" evidence="8">
    <location>
        <begin position="1"/>
        <end position="25"/>
    </location>
</feature>
<dbReference type="GO" id="GO:0006891">
    <property type="term" value="P:intra-Golgi vesicle-mediated transport"/>
    <property type="evidence" value="ECO:0007669"/>
    <property type="project" value="InterPro"/>
</dbReference>
<proteinExistence type="inferred from homology"/>
<evidence type="ECO:0000256" key="4">
    <source>
        <dbReference type="ARBA" id="ARBA00022448"/>
    </source>
</evidence>
<evidence type="ECO:0000256" key="3">
    <source>
        <dbReference type="ARBA" id="ARBA00020978"/>
    </source>
</evidence>
<comment type="subcellular location">
    <subcellularLocation>
        <location evidence="1">Golgi apparatus membrane</location>
        <topology evidence="1">Peripheral membrane protein</topology>
    </subcellularLocation>
</comment>
<dbReference type="GO" id="GO:0017119">
    <property type="term" value="C:Golgi transport complex"/>
    <property type="evidence" value="ECO:0007669"/>
    <property type="project" value="InterPro"/>
</dbReference>
<evidence type="ECO:0000256" key="2">
    <source>
        <dbReference type="ARBA" id="ARBA00006653"/>
    </source>
</evidence>
<keyword evidence="6" id="KW-0333">Golgi apparatus</keyword>
<protein>
    <recommendedName>
        <fullName evidence="3">Conserved oligomeric Golgi complex subunit 1</fullName>
    </recommendedName>
</protein>
<dbReference type="PANTHER" id="PTHR31658:SF0">
    <property type="entry name" value="CONSERVED OLIGOMERIC GOLGI COMPLEX SUBUNIT 1"/>
    <property type="match status" value="1"/>
</dbReference>
<keyword evidence="10" id="KW-1185">Reference proteome</keyword>
<organism evidence="9 10">
    <name type="scientific">Caenorhabditis auriculariae</name>
    <dbReference type="NCBI Taxonomy" id="2777116"/>
    <lineage>
        <taxon>Eukaryota</taxon>
        <taxon>Metazoa</taxon>
        <taxon>Ecdysozoa</taxon>
        <taxon>Nematoda</taxon>
        <taxon>Chromadorea</taxon>
        <taxon>Rhabditida</taxon>
        <taxon>Rhabditina</taxon>
        <taxon>Rhabditomorpha</taxon>
        <taxon>Rhabditoidea</taxon>
        <taxon>Rhabditidae</taxon>
        <taxon>Peloderinae</taxon>
        <taxon>Caenorhabditis</taxon>
    </lineage>
</organism>
<dbReference type="Proteomes" id="UP000835052">
    <property type="component" value="Unassembled WGS sequence"/>
</dbReference>
<evidence type="ECO:0000256" key="6">
    <source>
        <dbReference type="ARBA" id="ARBA00023034"/>
    </source>
</evidence>
<gene>
    <name evidence="9" type="ORF">CAUJ_LOCUS6753</name>
</gene>
<evidence type="ECO:0000256" key="5">
    <source>
        <dbReference type="ARBA" id="ARBA00022927"/>
    </source>
</evidence>
<keyword evidence="7" id="KW-0472">Membrane</keyword>
<keyword evidence="4" id="KW-0813">Transport</keyword>
<evidence type="ECO:0000256" key="1">
    <source>
        <dbReference type="ARBA" id="ARBA00004395"/>
    </source>
</evidence>
<dbReference type="AlphaFoldDB" id="A0A8S1H600"/>
<evidence type="ECO:0000256" key="7">
    <source>
        <dbReference type="ARBA" id="ARBA00023136"/>
    </source>
</evidence>
<accession>A0A8S1H600</accession>
<dbReference type="OrthoDB" id="46189at2759"/>
<evidence type="ECO:0000256" key="8">
    <source>
        <dbReference type="SAM" id="MobiDB-lite"/>
    </source>
</evidence>
<name>A0A8S1H600_9PELO</name>
<comment type="caution">
    <text evidence="9">The sequence shown here is derived from an EMBL/GenBank/DDBJ whole genome shotgun (WGS) entry which is preliminary data.</text>
</comment>
<sequence>MGADQGYISGCDGPEGPPLSRKNGAGIGMEMEKEEVLLDASIYAHAVCVEYCKWLASECITTSAISDYLDAFAGGMQSLRLLTEWQSIEMGDVGVVDVPMTLSAPLHTALFSLASRITDASISHLLSKTVRKTLSAAIAGRFYEILSARIGASREKSAESVASPTSPSASFHLPSRSSTQILFDCRVLNAMFPDERLKSLGSIVESHMDPFDVSLLSPLINTNVRLSYTRSQVLFASLLVETISSKDIELPTSYSKVQDIVVHVNQPSRIPMIPRLDRASIPTELKKSSRFPKENKLLANPQQGNKAPSLSAFYDRISSSWFGGNN</sequence>